<evidence type="ECO:0000313" key="9">
    <source>
        <dbReference type="Proteomes" id="UP000756346"/>
    </source>
</evidence>
<reference evidence="8" key="1">
    <citation type="journal article" date="2021" name="Nat. Commun.">
        <title>Genetic determinants of endophytism in the Arabidopsis root mycobiome.</title>
        <authorList>
            <person name="Mesny F."/>
            <person name="Miyauchi S."/>
            <person name="Thiergart T."/>
            <person name="Pickel B."/>
            <person name="Atanasova L."/>
            <person name="Karlsson M."/>
            <person name="Huettel B."/>
            <person name="Barry K.W."/>
            <person name="Haridas S."/>
            <person name="Chen C."/>
            <person name="Bauer D."/>
            <person name="Andreopoulos W."/>
            <person name="Pangilinan J."/>
            <person name="LaButti K."/>
            <person name="Riley R."/>
            <person name="Lipzen A."/>
            <person name="Clum A."/>
            <person name="Drula E."/>
            <person name="Henrissat B."/>
            <person name="Kohler A."/>
            <person name="Grigoriev I.V."/>
            <person name="Martin F.M."/>
            <person name="Hacquard S."/>
        </authorList>
    </citation>
    <scope>NUCLEOTIDE SEQUENCE</scope>
    <source>
        <strain evidence="8">MPI-CAGE-CH-0230</strain>
    </source>
</reference>
<dbReference type="InterPro" id="IPR046347">
    <property type="entry name" value="bZIP_sf"/>
</dbReference>
<comment type="similarity">
    <text evidence="1">Belongs to the bZIP family. Jun subfamily.</text>
</comment>
<dbReference type="Gene3D" id="1.20.5.170">
    <property type="match status" value="1"/>
</dbReference>
<dbReference type="PRINTS" id="PR00043">
    <property type="entry name" value="LEUZIPPRJUN"/>
</dbReference>
<feature type="domain" description="BZIP" evidence="7">
    <location>
        <begin position="144"/>
        <end position="207"/>
    </location>
</feature>
<dbReference type="GO" id="GO:0005667">
    <property type="term" value="C:transcription regulator complex"/>
    <property type="evidence" value="ECO:0007669"/>
    <property type="project" value="TreeGrafter"/>
</dbReference>
<evidence type="ECO:0000256" key="2">
    <source>
        <dbReference type="ARBA" id="ARBA00023015"/>
    </source>
</evidence>
<gene>
    <name evidence="8" type="ORF">B0I36DRAFT_358991</name>
</gene>
<dbReference type="InterPro" id="IPR002112">
    <property type="entry name" value="Leuzip_Jun"/>
</dbReference>
<name>A0A9P8YFY1_9PEZI</name>
<dbReference type="InterPro" id="IPR004827">
    <property type="entry name" value="bZIP"/>
</dbReference>
<dbReference type="AlphaFoldDB" id="A0A9P8YFY1"/>
<dbReference type="PANTHER" id="PTHR11462">
    <property type="entry name" value="JUN TRANSCRIPTION FACTOR-RELATED"/>
    <property type="match status" value="1"/>
</dbReference>
<dbReference type="GO" id="GO:0000978">
    <property type="term" value="F:RNA polymerase II cis-regulatory region sequence-specific DNA binding"/>
    <property type="evidence" value="ECO:0007669"/>
    <property type="project" value="TreeGrafter"/>
</dbReference>
<accession>A0A9P8YFY1</accession>
<evidence type="ECO:0000313" key="8">
    <source>
        <dbReference type="EMBL" id="KAH7037269.1"/>
    </source>
</evidence>
<keyword evidence="9" id="KW-1185">Reference proteome</keyword>
<evidence type="ECO:0000256" key="5">
    <source>
        <dbReference type="SAM" id="Coils"/>
    </source>
</evidence>
<evidence type="ECO:0000256" key="4">
    <source>
        <dbReference type="ARBA" id="ARBA00023163"/>
    </source>
</evidence>
<keyword evidence="5" id="KW-0175">Coiled coil</keyword>
<evidence type="ECO:0000256" key="3">
    <source>
        <dbReference type="ARBA" id="ARBA00023125"/>
    </source>
</evidence>
<dbReference type="GO" id="GO:0000981">
    <property type="term" value="F:DNA-binding transcription factor activity, RNA polymerase II-specific"/>
    <property type="evidence" value="ECO:0007669"/>
    <property type="project" value="TreeGrafter"/>
</dbReference>
<dbReference type="SMART" id="SM00338">
    <property type="entry name" value="BRLZ"/>
    <property type="match status" value="1"/>
</dbReference>
<feature type="coiled-coil region" evidence="5">
    <location>
        <begin position="162"/>
        <end position="203"/>
    </location>
</feature>
<keyword evidence="2" id="KW-0805">Transcription regulation</keyword>
<evidence type="ECO:0000259" key="7">
    <source>
        <dbReference type="PROSITE" id="PS50217"/>
    </source>
</evidence>
<dbReference type="RefSeq" id="XP_046016390.1">
    <property type="nucleotide sequence ID" value="XM_046158059.1"/>
</dbReference>
<evidence type="ECO:0000256" key="1">
    <source>
        <dbReference type="ARBA" id="ARBA00006882"/>
    </source>
</evidence>
<comment type="caution">
    <text evidence="8">The sequence shown here is derived from an EMBL/GenBank/DDBJ whole genome shotgun (WGS) entry which is preliminary data.</text>
</comment>
<dbReference type="GeneID" id="70187605"/>
<proteinExistence type="inferred from homology"/>
<sequence>MPRPPIADLPVDWPPPATPLDLAHTPLDPGLVTPMDDLDPQAQQHHDHHGGYAWGAWFEADNDHDLNTMPSHSQHLSYTESPFVSNNPTQHPPPYFTQPIDNSVQYSMLQSPSADPAYSPGTIDPSSTTNMSTSTDTSTESLIGRRPRTQRERNRLAAHKCRQKSKLNAEELQKQERELAEQHRCLTQHVQFLRNEVLDLKNEILRHGTCNCELIGEYIARAAQSLP</sequence>
<feature type="region of interest" description="Disordered" evidence="6">
    <location>
        <begin position="1"/>
        <end position="48"/>
    </location>
</feature>
<dbReference type="CDD" id="cd14687">
    <property type="entry name" value="bZIP_ATF2"/>
    <property type="match status" value="1"/>
</dbReference>
<dbReference type="OrthoDB" id="295274at2759"/>
<dbReference type="InterPro" id="IPR050946">
    <property type="entry name" value="AP-1_TF_bZIP"/>
</dbReference>
<dbReference type="EMBL" id="JAGTJQ010000002">
    <property type="protein sequence ID" value="KAH7037269.1"/>
    <property type="molecule type" value="Genomic_DNA"/>
</dbReference>
<evidence type="ECO:0000256" key="6">
    <source>
        <dbReference type="SAM" id="MobiDB-lite"/>
    </source>
</evidence>
<keyword evidence="3" id="KW-0238">DNA-binding</keyword>
<dbReference type="Pfam" id="PF07716">
    <property type="entry name" value="bZIP_2"/>
    <property type="match status" value="1"/>
</dbReference>
<keyword evidence="4" id="KW-0804">Transcription</keyword>
<organism evidence="8 9">
    <name type="scientific">Microdochium trichocladiopsis</name>
    <dbReference type="NCBI Taxonomy" id="1682393"/>
    <lineage>
        <taxon>Eukaryota</taxon>
        <taxon>Fungi</taxon>
        <taxon>Dikarya</taxon>
        <taxon>Ascomycota</taxon>
        <taxon>Pezizomycotina</taxon>
        <taxon>Sordariomycetes</taxon>
        <taxon>Xylariomycetidae</taxon>
        <taxon>Xylariales</taxon>
        <taxon>Microdochiaceae</taxon>
        <taxon>Microdochium</taxon>
    </lineage>
</organism>
<feature type="compositionally biased region" description="Low complexity" evidence="6">
    <location>
        <begin position="126"/>
        <end position="141"/>
    </location>
</feature>
<dbReference type="PANTHER" id="PTHR11462:SF35">
    <property type="entry name" value="TRANSCRIPTION FACTOR JRA"/>
    <property type="match status" value="1"/>
</dbReference>
<protein>
    <recommendedName>
        <fullName evidence="7">BZIP domain-containing protein</fullName>
    </recommendedName>
</protein>
<dbReference type="Proteomes" id="UP000756346">
    <property type="component" value="Unassembled WGS sequence"/>
</dbReference>
<dbReference type="PROSITE" id="PS50217">
    <property type="entry name" value="BZIP"/>
    <property type="match status" value="1"/>
</dbReference>
<dbReference type="PROSITE" id="PS00036">
    <property type="entry name" value="BZIP_BASIC"/>
    <property type="match status" value="1"/>
</dbReference>
<dbReference type="SUPFAM" id="SSF57959">
    <property type="entry name" value="Leucine zipper domain"/>
    <property type="match status" value="1"/>
</dbReference>
<feature type="compositionally biased region" description="Pro residues" evidence="6">
    <location>
        <begin position="1"/>
        <end position="18"/>
    </location>
</feature>
<feature type="region of interest" description="Disordered" evidence="6">
    <location>
        <begin position="110"/>
        <end position="153"/>
    </location>
</feature>